<sequence length="175" mass="19690">MLAAMTLFAAFADIMGWAAWMNISMEADRKWQGRYTIGVPTEITSSTSRSVTSYRLQFHFTAKGKVYRLSQHTDRNGNGVTLGAGCYLVPAHRLATNYRFNTLNQVVAQHTPDANKSEFWYDRLGRLTTSQNAQQRLGNKYSYTLFDGLDRITEVGKLTSASAMNSDISRKQSDL</sequence>
<dbReference type="EMBL" id="CP149822">
    <property type="protein sequence ID" value="WZN40242.1"/>
    <property type="molecule type" value="Genomic_DNA"/>
</dbReference>
<dbReference type="Gene3D" id="2.180.10.10">
    <property type="entry name" value="RHS repeat-associated core"/>
    <property type="match status" value="1"/>
</dbReference>
<proteinExistence type="predicted"/>
<evidence type="ECO:0008006" key="3">
    <source>
        <dbReference type="Google" id="ProtNLM"/>
    </source>
</evidence>
<dbReference type="Proteomes" id="UP001485459">
    <property type="component" value="Chromosome"/>
</dbReference>
<evidence type="ECO:0000313" key="1">
    <source>
        <dbReference type="EMBL" id="WZN40242.1"/>
    </source>
</evidence>
<name>A0ABZ2YLM1_9BACT</name>
<reference evidence="2" key="1">
    <citation type="submission" date="2024-03" db="EMBL/GenBank/DDBJ databases">
        <title>Chitinophaga horti sp. nov., isolated from garden soil.</title>
        <authorList>
            <person name="Lee D.S."/>
            <person name="Han D.M."/>
            <person name="Baek J.H."/>
            <person name="Choi D.G."/>
            <person name="Jeon J.H."/>
            <person name="Jeon C.O."/>
        </authorList>
    </citation>
    <scope>NUCLEOTIDE SEQUENCE [LARGE SCALE GENOMIC DNA]</scope>
    <source>
        <strain evidence="2">GPA1</strain>
    </source>
</reference>
<dbReference type="RefSeq" id="WP_341835168.1">
    <property type="nucleotide sequence ID" value="NZ_CP149822.1"/>
</dbReference>
<protein>
    <recommendedName>
        <fullName evidence="3">YD repeat-containing protein</fullName>
    </recommendedName>
</protein>
<organism evidence="1 2">
    <name type="scientific">Chitinophaga pollutisoli</name>
    <dbReference type="NCBI Taxonomy" id="3133966"/>
    <lineage>
        <taxon>Bacteria</taxon>
        <taxon>Pseudomonadati</taxon>
        <taxon>Bacteroidota</taxon>
        <taxon>Chitinophagia</taxon>
        <taxon>Chitinophagales</taxon>
        <taxon>Chitinophagaceae</taxon>
        <taxon>Chitinophaga</taxon>
    </lineage>
</organism>
<evidence type="ECO:0000313" key="2">
    <source>
        <dbReference type="Proteomes" id="UP001485459"/>
    </source>
</evidence>
<gene>
    <name evidence="1" type="ORF">WJU16_19935</name>
</gene>
<accession>A0ABZ2YLM1</accession>
<keyword evidence="2" id="KW-1185">Reference proteome</keyword>